<evidence type="ECO:0000256" key="1">
    <source>
        <dbReference type="SAM" id="Phobius"/>
    </source>
</evidence>
<keyword evidence="3" id="KW-1185">Reference proteome</keyword>
<evidence type="ECO:0000313" key="3">
    <source>
        <dbReference type="Proteomes" id="UP000199233"/>
    </source>
</evidence>
<reference evidence="2 3" key="1">
    <citation type="submission" date="2016-10" db="EMBL/GenBank/DDBJ databases">
        <authorList>
            <person name="de Groot N.N."/>
        </authorList>
    </citation>
    <scope>NUCLEOTIDE SEQUENCE [LARGE SCALE GENOMIC DNA]</scope>
    <source>
        <strain evidence="2 3">DSM 25927</strain>
    </source>
</reference>
<sequence length="119" mass="13573">MDIVDTRSGDGPLASDAERNTLLIAYILQAISPFTAFSASIISVVISYIKAGETQNHYIRSHHRYLISTFWWTLILGFVFGLLCVIGIGFPLLFGLWVWWIYRLVKGFLAYGERRDMPL</sequence>
<accession>A0A1H9BQN2</accession>
<dbReference type="AlphaFoldDB" id="A0A1H9BQN2"/>
<dbReference type="EMBL" id="FOFS01000002">
    <property type="protein sequence ID" value="SEP90688.1"/>
    <property type="molecule type" value="Genomic_DNA"/>
</dbReference>
<gene>
    <name evidence="2" type="ORF">SAMN04488038_102167</name>
</gene>
<feature type="transmembrane region" description="Helical" evidence="1">
    <location>
        <begin position="23"/>
        <end position="49"/>
    </location>
</feature>
<keyword evidence="1" id="KW-1133">Transmembrane helix</keyword>
<keyword evidence="1" id="KW-0812">Transmembrane</keyword>
<dbReference type="Proteomes" id="UP000199233">
    <property type="component" value="Unassembled WGS sequence"/>
</dbReference>
<name>A0A1H9BQN2_9GAMM</name>
<proteinExistence type="predicted"/>
<keyword evidence="1" id="KW-0472">Membrane</keyword>
<evidence type="ECO:0000313" key="2">
    <source>
        <dbReference type="EMBL" id="SEP90688.1"/>
    </source>
</evidence>
<dbReference type="STRING" id="489703.SAMN04488038_102167"/>
<organism evidence="2 3">
    <name type="scientific">Solimonas aquatica</name>
    <dbReference type="NCBI Taxonomy" id="489703"/>
    <lineage>
        <taxon>Bacteria</taxon>
        <taxon>Pseudomonadati</taxon>
        <taxon>Pseudomonadota</taxon>
        <taxon>Gammaproteobacteria</taxon>
        <taxon>Nevskiales</taxon>
        <taxon>Nevskiaceae</taxon>
        <taxon>Solimonas</taxon>
    </lineage>
</organism>
<protein>
    <submittedName>
        <fullName evidence="2">Uncharacterized membrane protein</fullName>
    </submittedName>
</protein>
<dbReference type="OrthoDB" id="5405464at2"/>
<dbReference type="RefSeq" id="WP_093282090.1">
    <property type="nucleotide sequence ID" value="NZ_FOFS01000002.1"/>
</dbReference>
<feature type="transmembrane region" description="Helical" evidence="1">
    <location>
        <begin position="70"/>
        <end position="102"/>
    </location>
</feature>